<evidence type="ECO:0000313" key="8">
    <source>
        <dbReference type="EMBL" id="SKA82022.1"/>
    </source>
</evidence>
<proteinExistence type="inferred from homology"/>
<keyword evidence="5 7" id="KW-0472">Membrane</keyword>
<feature type="transmembrane region" description="Helical" evidence="7">
    <location>
        <begin position="219"/>
        <end position="241"/>
    </location>
</feature>
<name>A0A1T4WXD6_9BACT</name>
<gene>
    <name evidence="8" type="ORF">SAMN02745704_01489</name>
</gene>
<dbReference type="RefSeq" id="WP_078717059.1">
    <property type="nucleotide sequence ID" value="NZ_FUYC01000005.1"/>
</dbReference>
<dbReference type="AlphaFoldDB" id="A0A1T4WXD6"/>
<sequence length="291" mass="30665">MDWGFLSYGFMQKAYLAGLLGGASCAVTGVLVVTMRITAIGTCMAHAAFAGALLGILLGVDWLPLAFGFSIAAAGLIGPLSDRADFAPETVVGIVFSAMLGLAFLFLGLMTGARTSALNLFWGSILTVERMDLALMGVVCGLLLTGLVLFFKEVRAVLCHRSAALAVGIPATAVYYVMLICTGLTVTASLRSIGGLLIYSLVINPAAAAYQLSYDLKRIFVLAALFGVASCWIGLTCSYWLDVPSGAVIVLVSTVLFILATLFSPKKRSLSRRERLEIGYSGRIGAPAQEK</sequence>
<accession>A0A1T4WXD6</accession>
<evidence type="ECO:0000256" key="6">
    <source>
        <dbReference type="RuleBase" id="RU003943"/>
    </source>
</evidence>
<dbReference type="PANTHER" id="PTHR30477">
    <property type="entry name" value="ABC-TRANSPORTER METAL-BINDING PROTEIN"/>
    <property type="match status" value="1"/>
</dbReference>
<reference evidence="8 9" key="1">
    <citation type="submission" date="2017-02" db="EMBL/GenBank/DDBJ databases">
        <authorList>
            <person name="Peterson S.W."/>
        </authorList>
    </citation>
    <scope>NUCLEOTIDE SEQUENCE [LARGE SCALE GENOMIC DNA]</scope>
    <source>
        <strain evidence="8 9">DSM 16080</strain>
    </source>
</reference>
<protein>
    <submittedName>
        <fullName evidence="8">Manganese/iron transport system permease protein</fullName>
    </submittedName>
</protein>
<feature type="transmembrane region" description="Helical" evidence="7">
    <location>
        <begin position="39"/>
        <end position="56"/>
    </location>
</feature>
<feature type="transmembrane region" description="Helical" evidence="7">
    <location>
        <begin position="62"/>
        <end position="80"/>
    </location>
</feature>
<organism evidence="8 9">
    <name type="scientific">Paucidesulfovibrio gracilis DSM 16080</name>
    <dbReference type="NCBI Taxonomy" id="1121449"/>
    <lineage>
        <taxon>Bacteria</taxon>
        <taxon>Pseudomonadati</taxon>
        <taxon>Thermodesulfobacteriota</taxon>
        <taxon>Desulfovibrionia</taxon>
        <taxon>Desulfovibrionales</taxon>
        <taxon>Desulfovibrionaceae</taxon>
        <taxon>Paucidesulfovibrio</taxon>
    </lineage>
</organism>
<dbReference type="SUPFAM" id="SSF81345">
    <property type="entry name" value="ABC transporter involved in vitamin B12 uptake, BtuC"/>
    <property type="match status" value="1"/>
</dbReference>
<keyword evidence="9" id="KW-1185">Reference proteome</keyword>
<dbReference type="InterPro" id="IPR001626">
    <property type="entry name" value="ABC_TroCD"/>
</dbReference>
<dbReference type="EMBL" id="FUYC01000005">
    <property type="protein sequence ID" value="SKA82022.1"/>
    <property type="molecule type" value="Genomic_DNA"/>
</dbReference>
<dbReference type="OrthoDB" id="9783937at2"/>
<comment type="subcellular location">
    <subcellularLocation>
        <location evidence="6">Cell membrane</location>
        <topology evidence="6">Multi-pass membrane protein</topology>
    </subcellularLocation>
    <subcellularLocation>
        <location evidence="1">Membrane</location>
        <topology evidence="1">Multi-pass membrane protein</topology>
    </subcellularLocation>
</comment>
<evidence type="ECO:0000256" key="1">
    <source>
        <dbReference type="ARBA" id="ARBA00004141"/>
    </source>
</evidence>
<dbReference type="Pfam" id="PF00950">
    <property type="entry name" value="ABC-3"/>
    <property type="match status" value="1"/>
</dbReference>
<evidence type="ECO:0000256" key="5">
    <source>
        <dbReference type="ARBA" id="ARBA00023136"/>
    </source>
</evidence>
<feature type="transmembrane region" description="Helical" evidence="7">
    <location>
        <begin position="133"/>
        <end position="151"/>
    </location>
</feature>
<feature type="transmembrane region" description="Helical" evidence="7">
    <location>
        <begin position="92"/>
        <end position="113"/>
    </location>
</feature>
<evidence type="ECO:0000256" key="2">
    <source>
        <dbReference type="ARBA" id="ARBA00008034"/>
    </source>
</evidence>
<feature type="transmembrane region" description="Helical" evidence="7">
    <location>
        <begin position="163"/>
        <end position="186"/>
    </location>
</feature>
<dbReference type="GO" id="GO:0055085">
    <property type="term" value="P:transmembrane transport"/>
    <property type="evidence" value="ECO:0007669"/>
    <property type="project" value="InterPro"/>
</dbReference>
<dbReference type="STRING" id="1121449.SAMN02745704_01489"/>
<dbReference type="PANTHER" id="PTHR30477:SF13">
    <property type="entry name" value="IRON TRANSPORT SYSTEM MEMBRANE PROTEIN HI_0360-RELATED"/>
    <property type="match status" value="1"/>
</dbReference>
<evidence type="ECO:0000256" key="7">
    <source>
        <dbReference type="SAM" id="Phobius"/>
    </source>
</evidence>
<feature type="transmembrane region" description="Helical" evidence="7">
    <location>
        <begin position="14"/>
        <end position="32"/>
    </location>
</feature>
<evidence type="ECO:0000256" key="4">
    <source>
        <dbReference type="ARBA" id="ARBA00022989"/>
    </source>
</evidence>
<keyword evidence="3 6" id="KW-0812">Transmembrane</keyword>
<comment type="similarity">
    <text evidence="2 6">Belongs to the ABC-3 integral membrane protein family.</text>
</comment>
<dbReference type="InterPro" id="IPR037294">
    <property type="entry name" value="ABC_BtuC-like"/>
</dbReference>
<evidence type="ECO:0000256" key="3">
    <source>
        <dbReference type="ARBA" id="ARBA00022692"/>
    </source>
</evidence>
<feature type="transmembrane region" description="Helical" evidence="7">
    <location>
        <begin position="192"/>
        <end position="212"/>
    </location>
</feature>
<dbReference type="Proteomes" id="UP000190027">
    <property type="component" value="Unassembled WGS sequence"/>
</dbReference>
<keyword evidence="4 7" id="KW-1133">Transmembrane helix</keyword>
<dbReference type="Gene3D" id="1.10.3470.10">
    <property type="entry name" value="ABC transporter involved in vitamin B12 uptake, BtuC"/>
    <property type="match status" value="1"/>
</dbReference>
<feature type="transmembrane region" description="Helical" evidence="7">
    <location>
        <begin position="247"/>
        <end position="265"/>
    </location>
</feature>
<keyword evidence="6" id="KW-0813">Transport</keyword>
<dbReference type="GO" id="GO:0043190">
    <property type="term" value="C:ATP-binding cassette (ABC) transporter complex"/>
    <property type="evidence" value="ECO:0007669"/>
    <property type="project" value="InterPro"/>
</dbReference>
<evidence type="ECO:0000313" key="9">
    <source>
        <dbReference type="Proteomes" id="UP000190027"/>
    </source>
</evidence>
<dbReference type="GO" id="GO:0010043">
    <property type="term" value="P:response to zinc ion"/>
    <property type="evidence" value="ECO:0007669"/>
    <property type="project" value="TreeGrafter"/>
</dbReference>